<comment type="caution">
    <text evidence="1">The sequence shown here is derived from an EMBL/GenBank/DDBJ whole genome shotgun (WGS) entry which is preliminary data.</text>
</comment>
<proteinExistence type="predicted"/>
<name>A0ACC0DN24_9BASI</name>
<gene>
    <name evidence="1" type="ORF">MJO28_016456</name>
</gene>
<sequence length="1589" mass="176030">MNIHDVYDSKEINNLQRFINKNNNRKSATIIINRRDGLGRTIAHRLASSRNQSQAIQWLDLLSTHSLLQSNLQDLESGWTPLHRALYLGNLRFAKLLIEHSESDLTTIKDHEALTAFDLYHSTIDRSLLSTAEEEEETRTELFTWGSNRNFVLGIDDDGDRHYPERIHLRQTWHSHNPFISTSIKAVKIGKLHTALITSRGELRVCGFGSGGRLGLITTKGSQFNETQFKFVPVRTGGLGDQKVTFVGLAQDHTMVITHSGQVYTFGFHRGQLGYPPEPTSSSSSSTSQNLIQEEPKRVLGLLKKVLILGGATSRYHTAVYSSDSLFTWGVNRGQLGYTSTETQVLPRKVPIPSTTKIIQLSCTDSVTAYLTAQAGEVYILKSDTVFKLNFPFDRFPIDIKGALTASSSSVTQIDSYEQTLAAVSSMGDVYIVDLDIPTENSHPRSSLKPRRIWCSSKSINDVNQVAVGADGDLILSTHSGEVYIGHARKSSLSASRPIDSCHSSKNHYYKFHKVHHLNRVSKVSTNSTGSFAVVRNEVNLLDIRPSSPNETVSLASLLANMLDHLRKYSSSVPELISIPFDTPSKVTPDLDSIDDEEEEEEEDDDMVWDCRVGLTLFNLSLNWSDFVGSSTSADLYLVASNRHKIPVHKFIIASRSIILDQILNDLIEVDGIIAHTSGDGSGLDQIRFEKFDTLSLLILVHFLYTDKVPHIWDRRVSQFILDHRNPSIPNQTVLEILRTLKPSLILLASLLNLINLEKSMINSSFELNTLSPDLGIIFSKLNEDQSGFLEAKYKSLRPDVRLDLKDGEFLLCHSILLCSQSPFFNILLDDKNLWIINRRSSTVTTTSTTTVVDTGDNNLKMDCWVCIDMNHLHKNTVNVVLRHIYTDLNGDQLFNPKDFDGLNDYIDFVFEVMAVANEFLMDKLKFICSVVLRRCINLSNVTSIAIEAEFYRADSLKETCMDFILSNLDIIYQDKGLIKIPDDLLDSISLYLKKLQSKKFPISRSRSAAAVNVDSPKSTSTLTTLHWKSFHKSLSENNNQQDERVSRGSIQSNCPSSTSPPSDLLPTRIQSDPTILDTSYPTTSNGTPAKTLEPVNETVDEEEDVQFAMDDFDEAEEVGKGLSKLQLNPSNECPSSAWATPIKKVTPIDLRTIVSLSGKQQRGLGDLSSSPRLPSDLMSPNQKLSQREKRRQSAEASKSKPDSSLTSSTSQNKGPAWRSISTGNDRSSSTTPLSCSPSSSKLPIQKLHAKAGVVPTPKIPEPIGDPASAVGATVITPTRASNGIATSNSSRRTLAGQERPWTNYLSTTSAPLNPSTHPTESIPILGPSLLVDQSLAHLSSGTSLDAITTTNFSIIQERQAKESYLLFGPGKLKPQLAQIQEDEQRRLIEKKQEEDFLKWFEDESARLQQQHQQQQQAHSSRSNTKLKSRKSNHHARNNLNSSDSTSDRKSTPKDKHSNNDQSLDPHLKKNSCPTSPDHVQPSRASLSPPLTGVPSSSSSTNTSKRKVKTQNGVIKASPSHPTTSIGSSSSSTPPCTHKSTLLHRQQQQQQKQQKDLLRPSLSVTSSTVHSHNPSSSSSSSSSSTVKAN</sequence>
<evidence type="ECO:0000313" key="1">
    <source>
        <dbReference type="EMBL" id="KAI7935585.1"/>
    </source>
</evidence>
<evidence type="ECO:0000313" key="2">
    <source>
        <dbReference type="Proteomes" id="UP001060170"/>
    </source>
</evidence>
<organism evidence="1 2">
    <name type="scientific">Puccinia striiformis f. sp. tritici</name>
    <dbReference type="NCBI Taxonomy" id="168172"/>
    <lineage>
        <taxon>Eukaryota</taxon>
        <taxon>Fungi</taxon>
        <taxon>Dikarya</taxon>
        <taxon>Basidiomycota</taxon>
        <taxon>Pucciniomycotina</taxon>
        <taxon>Pucciniomycetes</taxon>
        <taxon>Pucciniales</taxon>
        <taxon>Pucciniaceae</taxon>
        <taxon>Puccinia</taxon>
    </lineage>
</organism>
<protein>
    <submittedName>
        <fullName evidence="1">Uncharacterized protein</fullName>
    </submittedName>
</protein>
<keyword evidence="2" id="KW-1185">Reference proteome</keyword>
<reference evidence="2" key="2">
    <citation type="journal article" date="2018" name="Mol. Plant Microbe Interact.">
        <title>Genome sequence resources for the wheat stripe rust pathogen (Puccinia striiformis f. sp. tritici) and the barley stripe rust pathogen (Puccinia striiformis f. sp. hordei).</title>
        <authorList>
            <person name="Xia C."/>
            <person name="Wang M."/>
            <person name="Yin C."/>
            <person name="Cornejo O.E."/>
            <person name="Hulbert S.H."/>
            <person name="Chen X."/>
        </authorList>
    </citation>
    <scope>NUCLEOTIDE SEQUENCE [LARGE SCALE GENOMIC DNA]</scope>
    <source>
        <strain evidence="2">93-210</strain>
    </source>
</reference>
<dbReference type="Proteomes" id="UP001060170">
    <property type="component" value="Chromosome 18"/>
</dbReference>
<accession>A0ACC0DN24</accession>
<dbReference type="EMBL" id="CM045882">
    <property type="protein sequence ID" value="KAI7935585.1"/>
    <property type="molecule type" value="Genomic_DNA"/>
</dbReference>
<reference evidence="1 2" key="3">
    <citation type="journal article" date="2022" name="Microbiol. Spectr.">
        <title>Folding features and dynamics of 3D genome architecture in plant fungal pathogens.</title>
        <authorList>
            <person name="Xia C."/>
        </authorList>
    </citation>
    <scope>NUCLEOTIDE SEQUENCE [LARGE SCALE GENOMIC DNA]</scope>
    <source>
        <strain evidence="1 2">93-210</strain>
    </source>
</reference>
<reference evidence="2" key="1">
    <citation type="journal article" date="2018" name="BMC Genomics">
        <title>Genomic insights into host adaptation between the wheat stripe rust pathogen (Puccinia striiformis f. sp. tritici) and the barley stripe rust pathogen (Puccinia striiformis f. sp. hordei).</title>
        <authorList>
            <person name="Xia C."/>
            <person name="Wang M."/>
            <person name="Yin C."/>
            <person name="Cornejo O.E."/>
            <person name="Hulbert S.H."/>
            <person name="Chen X."/>
        </authorList>
    </citation>
    <scope>NUCLEOTIDE SEQUENCE [LARGE SCALE GENOMIC DNA]</scope>
    <source>
        <strain evidence="2">93-210</strain>
    </source>
</reference>